<protein>
    <submittedName>
        <fullName evidence="2">Uncharacterized protein</fullName>
    </submittedName>
</protein>
<accession>A0A8J8NHV8</accession>
<dbReference type="Proteomes" id="UP000785679">
    <property type="component" value="Unassembled WGS sequence"/>
</dbReference>
<dbReference type="AlphaFoldDB" id="A0A8J8NHV8"/>
<reference evidence="2" key="1">
    <citation type="submission" date="2019-06" db="EMBL/GenBank/DDBJ databases">
        <authorList>
            <person name="Zheng W."/>
        </authorList>
    </citation>
    <scope>NUCLEOTIDE SEQUENCE</scope>
    <source>
        <strain evidence="2">QDHG01</strain>
    </source>
</reference>
<gene>
    <name evidence="2" type="ORF">FGO68_gene291</name>
</gene>
<keyword evidence="3" id="KW-1185">Reference proteome</keyword>
<name>A0A8J8NHV8_HALGN</name>
<sequence>MRVDTQSIEQEASLSFRNSATRSDSLQSSTESRESNIIPQMVKFPFAGKYILSLDPIRLTHFAFRGQSQMSSYCSHPFGMMINEQLAFISAYSSINGWEASKSDGVTKWVTEGSTKTCTV</sequence>
<proteinExistence type="predicted"/>
<feature type="region of interest" description="Disordered" evidence="1">
    <location>
        <begin position="1"/>
        <end position="34"/>
    </location>
</feature>
<comment type="caution">
    <text evidence="2">The sequence shown here is derived from an EMBL/GenBank/DDBJ whole genome shotgun (WGS) entry which is preliminary data.</text>
</comment>
<evidence type="ECO:0000256" key="1">
    <source>
        <dbReference type="SAM" id="MobiDB-lite"/>
    </source>
</evidence>
<evidence type="ECO:0000313" key="2">
    <source>
        <dbReference type="EMBL" id="TNV74994.1"/>
    </source>
</evidence>
<evidence type="ECO:0000313" key="3">
    <source>
        <dbReference type="Proteomes" id="UP000785679"/>
    </source>
</evidence>
<organism evidence="2 3">
    <name type="scientific">Halteria grandinella</name>
    <dbReference type="NCBI Taxonomy" id="5974"/>
    <lineage>
        <taxon>Eukaryota</taxon>
        <taxon>Sar</taxon>
        <taxon>Alveolata</taxon>
        <taxon>Ciliophora</taxon>
        <taxon>Intramacronucleata</taxon>
        <taxon>Spirotrichea</taxon>
        <taxon>Stichotrichia</taxon>
        <taxon>Sporadotrichida</taxon>
        <taxon>Halteriidae</taxon>
        <taxon>Halteria</taxon>
    </lineage>
</organism>
<dbReference type="EMBL" id="RRYP01016530">
    <property type="protein sequence ID" value="TNV74994.1"/>
    <property type="molecule type" value="Genomic_DNA"/>
</dbReference>